<feature type="domain" description="C2H2-type" evidence="10">
    <location>
        <begin position="490"/>
        <end position="519"/>
    </location>
</feature>
<feature type="binding site" evidence="8">
    <location>
        <position position="60"/>
    </location>
    <ligand>
        <name>Zn(2+)</name>
        <dbReference type="ChEBI" id="CHEBI:29105"/>
    </ligand>
</feature>
<feature type="region of interest" description="Disordered" evidence="9">
    <location>
        <begin position="1206"/>
        <end position="1248"/>
    </location>
</feature>
<protein>
    <submittedName>
        <fullName evidence="12">Zinc finger protein 879</fullName>
    </submittedName>
</protein>
<feature type="domain" description="C2H2-type" evidence="10">
    <location>
        <begin position="761"/>
        <end position="789"/>
    </location>
</feature>
<feature type="region of interest" description="Disordered" evidence="9">
    <location>
        <begin position="100"/>
        <end position="260"/>
    </location>
</feature>
<evidence type="ECO:0000256" key="4">
    <source>
        <dbReference type="ARBA" id="ARBA00022771"/>
    </source>
</evidence>
<evidence type="ECO:0000256" key="1">
    <source>
        <dbReference type="ARBA" id="ARBA00004123"/>
    </source>
</evidence>
<feature type="compositionally biased region" description="Low complexity" evidence="9">
    <location>
        <begin position="1040"/>
        <end position="1050"/>
    </location>
</feature>
<feature type="compositionally biased region" description="Basic and acidic residues" evidence="9">
    <location>
        <begin position="209"/>
        <end position="220"/>
    </location>
</feature>
<dbReference type="Pfam" id="PF00096">
    <property type="entry name" value="zf-C2H2"/>
    <property type="match status" value="1"/>
</dbReference>
<dbReference type="SUPFAM" id="SSF57667">
    <property type="entry name" value="beta-beta-alpha zinc fingers"/>
    <property type="match status" value="3"/>
</dbReference>
<feature type="domain" description="C2H2-type" evidence="10">
    <location>
        <begin position="989"/>
        <end position="1017"/>
    </location>
</feature>
<feature type="domain" description="C2H2-type" evidence="10">
    <location>
        <begin position="1458"/>
        <end position="1485"/>
    </location>
</feature>
<evidence type="ECO:0000256" key="6">
    <source>
        <dbReference type="ARBA" id="ARBA00023242"/>
    </source>
</evidence>
<dbReference type="PROSITE" id="PS50157">
    <property type="entry name" value="ZINC_FINGER_C2H2_2"/>
    <property type="match status" value="10"/>
</dbReference>
<gene>
    <name evidence="12" type="primary">ZNF879_1</name>
    <name evidence="13" type="synonym">ZNF879_4</name>
    <name evidence="12" type="ORF">g.82059</name>
    <name evidence="13" type="ORF">g.82060</name>
</gene>
<keyword evidence="2 8" id="KW-0479">Metal-binding</keyword>
<feature type="region of interest" description="Disordered" evidence="9">
    <location>
        <begin position="1028"/>
        <end position="1056"/>
    </location>
</feature>
<sequence length="1504" mass="169411">MTEKLENLEVLCRLCLSIEGRVPIFPDGENEDDLSARIFECVSIQVERDGKFPLNVCSSCVTCIESWYVFKKKCHQTQNALSSMVGELQNNSTKEVDIALCNGDSQPPVRDSTGSEELREEDPDDVAKTADADNDATRELEASEDTSRILDGTAEASQPLPVNDDGRESTQSSISEVLRNAETEKPASSSTENDPEEPVSLEKSNGLSRNERLERQLTTDREEDQSDNDSREDLIEEDEEEEYDEFVDEDEFSEPATAQLINPKFAAKLNNAKPDSSSPSGTVQTVDLCEEDDDVCVVEPEIQKINLDDENTNELELEKSEESKPDQGKGEISLKIESAVTLPDEAMEEGDQPSEPKNVDEAALPDAAENERNRTARSSRDNSPDRMSADGSMGEDGQFEDDESSQLIPPSIGENSRATPDSTMVSSNIEEPEPYIPLAFDDIKQEVDRGYADEDQSLGYNQVRRIQGKTRDEYERELLSGDTTVDVNNDRCIICDHKFHNISSLLRHTKCKTHVINKQLILKREMGAPIDPKMQALHDRHMQSYRNQWNNGKRRSYPSPGIGNGPKKFACKLCRVVAISARDLERHKASKKHKLCVMMGGLPVDEDALLEKPAARKIVKPQLLQYNHEEPQHKFSPKIVHGQREYICPIPNCGYVCYEGSILLTHMTSHGIQGQGPQPTPQQLPSLTHKPTIPTASQSLPIESKPICRSGKYENLFCKYHNVYFETARGYLNHIRTCTMAPPISTFLKKEYSQSTDGSQRYCKLCDLSFSTSEMLIQHMSVYHKGASGQKEQELSKFKVLAPVYTPRQLPQMKSNRKHKCHLCGKVFNLLHSLNFHLRTHQSHVTSSTSSNTSCKVCKKTFSTRKSCASHLKTHFLPPGSNKLFCSTCYKTFNTRVEICRHRYDGTCHAPTVSGESFPCDLCNLSFKDATILSNHKLRFHPDIKQEKIDEEENDEQGKEQAPTQDFQQESAAPKSPQVPQVAYEEEATSCMLCGKEFTSFFNLKRHCRFIHRMPEANIIKMAASMGVSPSKMQGPPTPQQRQATPQQPAKKLSHNKSCNRCGETFYHMKQLLDHQQHCQEPVREACEQCGMDTDAQGCPNCDARGAEPKDAAESSSLLFKCPIGHMSFNDENAMLKHYSYCTGKCGPYFECGNCGCEFRYRKNFDTHDCALSKKKPTYDCTECHRSFTKKSYLMNHEMKCPHLNSPGGFSEPAAPPPSTPPSHPPPSNPNSLKKTRQSGPLDEPHVELPLHSDKPLEVFTCEQCEKIFHSQKALNGHMWIHKQSTPENKMFCKFCGKENLSLNNLYAHIYKCVRSLFMTEEVLTCEDCSTFLSRYDTPKEISAKLHIHTLNCYPIPWYQNEGEVEGSDKILCYICCHAFSSVESLTIHKIQHKKAKAKRSSPFCKSTPKKRPRYAQFSAPKVEIDINDMIEEEVLFESEDSSASASTSSTLATKFILNCQVCNRQFHNIDKLRNHEKVHGIVRQVVNETSEEGDIVDVEGGVA</sequence>
<dbReference type="InterPro" id="IPR036236">
    <property type="entry name" value="Znf_C2H2_sf"/>
</dbReference>
<feature type="region of interest" description="Disordered" evidence="9">
    <location>
        <begin position="944"/>
        <end position="981"/>
    </location>
</feature>
<dbReference type="SMART" id="SM00355">
    <property type="entry name" value="ZnF_C2H2"/>
    <property type="match status" value="14"/>
</dbReference>
<feature type="domain" description="C2H2-type" evidence="10">
    <location>
        <begin position="819"/>
        <end position="846"/>
    </location>
</feature>
<dbReference type="EMBL" id="GDHC01020501">
    <property type="protein sequence ID" value="JAP98127.1"/>
    <property type="molecule type" value="Transcribed_RNA"/>
</dbReference>
<feature type="binding site" evidence="8">
    <location>
        <position position="12"/>
    </location>
    <ligand>
        <name>Zn(2+)</name>
        <dbReference type="ChEBI" id="CHEBI:29105"/>
    </ligand>
</feature>
<feature type="compositionally biased region" description="Acidic residues" evidence="9">
    <location>
        <begin position="234"/>
        <end position="253"/>
    </location>
</feature>
<dbReference type="SUPFAM" id="SSF57716">
    <property type="entry name" value="Glucocorticoid receptor-like (DNA-binding domain)"/>
    <property type="match status" value="1"/>
</dbReference>
<reference evidence="12" key="1">
    <citation type="journal article" date="2016" name="Gigascience">
        <title>De novo construction of an expanded transcriptome assembly for the western tarnished plant bug, Lygus hesperus.</title>
        <authorList>
            <person name="Tassone E.E."/>
            <person name="Geib S.M."/>
            <person name="Hall B."/>
            <person name="Fabrick J.A."/>
            <person name="Brent C.S."/>
            <person name="Hull J.J."/>
        </authorList>
    </citation>
    <scope>NUCLEOTIDE SEQUENCE</scope>
</reference>
<feature type="compositionally biased region" description="Polar residues" evidence="9">
    <location>
        <begin position="405"/>
        <end position="428"/>
    </location>
</feature>
<evidence type="ECO:0000256" key="3">
    <source>
        <dbReference type="ARBA" id="ARBA00022737"/>
    </source>
</evidence>
<feature type="domain" description="C2H2-type" evidence="10">
    <location>
        <begin position="1260"/>
        <end position="1287"/>
    </location>
</feature>
<feature type="domain" description="C2H2-type" evidence="10">
    <location>
        <begin position="853"/>
        <end position="875"/>
    </location>
</feature>
<evidence type="ECO:0000256" key="7">
    <source>
        <dbReference type="PROSITE-ProRule" id="PRU00042"/>
    </source>
</evidence>
<feature type="compositionally biased region" description="Basic and acidic residues" evidence="9">
    <location>
        <begin position="369"/>
        <end position="388"/>
    </location>
</feature>
<keyword evidence="6" id="KW-0539">Nucleus</keyword>
<dbReference type="Gene3D" id="3.40.1800.20">
    <property type="match status" value="1"/>
</dbReference>
<dbReference type="PROSITE" id="PS00028">
    <property type="entry name" value="ZINC_FINGER_C2H2_1"/>
    <property type="match status" value="11"/>
</dbReference>
<evidence type="ECO:0000256" key="5">
    <source>
        <dbReference type="ARBA" id="ARBA00022833"/>
    </source>
</evidence>
<feature type="binding site" evidence="8">
    <location>
        <position position="15"/>
    </location>
    <ligand>
        <name>Zn(2+)</name>
        <dbReference type="ChEBI" id="CHEBI:29105"/>
    </ligand>
</feature>
<dbReference type="GO" id="GO:0000978">
    <property type="term" value="F:RNA polymerase II cis-regulatory region sequence-specific DNA binding"/>
    <property type="evidence" value="ECO:0007669"/>
    <property type="project" value="TreeGrafter"/>
</dbReference>
<feature type="domain" description="C2H2-type" evidence="10">
    <location>
        <begin position="1179"/>
        <end position="1208"/>
    </location>
</feature>
<feature type="domain" description="C2H2-type" evidence="10">
    <location>
        <begin position="918"/>
        <end position="946"/>
    </location>
</feature>
<dbReference type="PROSITE" id="PS51915">
    <property type="entry name" value="ZAD"/>
    <property type="match status" value="1"/>
</dbReference>
<dbReference type="PANTHER" id="PTHR24376">
    <property type="entry name" value="ZINC FINGER PROTEIN"/>
    <property type="match status" value="1"/>
</dbReference>
<keyword evidence="4 7" id="KW-0863">Zinc-finger</keyword>
<dbReference type="GO" id="GO:0001228">
    <property type="term" value="F:DNA-binding transcription activator activity, RNA polymerase II-specific"/>
    <property type="evidence" value="ECO:0007669"/>
    <property type="project" value="TreeGrafter"/>
</dbReference>
<evidence type="ECO:0000259" key="10">
    <source>
        <dbReference type="PROSITE" id="PS50157"/>
    </source>
</evidence>
<feature type="compositionally biased region" description="Basic and acidic residues" evidence="9">
    <location>
        <begin position="316"/>
        <end position="334"/>
    </location>
</feature>
<evidence type="ECO:0000259" key="11">
    <source>
        <dbReference type="PROSITE" id="PS51915"/>
    </source>
</evidence>
<feature type="compositionally biased region" description="Polar residues" evidence="9">
    <location>
        <begin position="962"/>
        <end position="971"/>
    </location>
</feature>
<dbReference type="Gene3D" id="3.30.160.60">
    <property type="entry name" value="Classic Zinc Finger"/>
    <property type="match status" value="3"/>
</dbReference>
<dbReference type="InterPro" id="IPR013087">
    <property type="entry name" value="Znf_C2H2_type"/>
</dbReference>
<keyword evidence="3" id="KW-0677">Repeat</keyword>
<dbReference type="Pfam" id="PF07776">
    <property type="entry name" value="zf-AD"/>
    <property type="match status" value="1"/>
</dbReference>
<dbReference type="InterPro" id="IPR012934">
    <property type="entry name" value="Znf_AD"/>
</dbReference>
<name>A0A146KNX6_LYGHE</name>
<dbReference type="SMART" id="SM00868">
    <property type="entry name" value="zf-AD"/>
    <property type="match status" value="1"/>
</dbReference>
<dbReference type="PANTHER" id="PTHR24376:SF235">
    <property type="entry name" value="C2H2-TYPE DOMAIN-CONTAINING PROTEIN"/>
    <property type="match status" value="1"/>
</dbReference>
<evidence type="ECO:0000256" key="8">
    <source>
        <dbReference type="PROSITE-ProRule" id="PRU01263"/>
    </source>
</evidence>
<comment type="subcellular location">
    <subcellularLocation>
        <location evidence="1">Nucleus</location>
    </subcellularLocation>
</comment>
<feature type="compositionally biased region" description="Pro residues" evidence="9">
    <location>
        <begin position="1214"/>
        <end position="1229"/>
    </location>
</feature>
<dbReference type="EMBL" id="GDHC01006890">
    <property type="protein sequence ID" value="JAQ11739.1"/>
    <property type="molecule type" value="Transcribed_RNA"/>
</dbReference>
<feature type="binding site" evidence="8">
    <location>
        <position position="57"/>
    </location>
    <ligand>
        <name>Zn(2+)</name>
        <dbReference type="ChEBI" id="CHEBI:29105"/>
    </ligand>
</feature>
<feature type="domain" description="C2H2-type" evidence="10">
    <location>
        <begin position="1150"/>
        <end position="1177"/>
    </location>
</feature>
<organism evidence="12">
    <name type="scientific">Lygus hesperus</name>
    <name type="common">Western plant bug</name>
    <dbReference type="NCBI Taxonomy" id="30085"/>
    <lineage>
        <taxon>Eukaryota</taxon>
        <taxon>Metazoa</taxon>
        <taxon>Ecdysozoa</taxon>
        <taxon>Arthropoda</taxon>
        <taxon>Hexapoda</taxon>
        <taxon>Insecta</taxon>
        <taxon>Pterygota</taxon>
        <taxon>Neoptera</taxon>
        <taxon>Paraneoptera</taxon>
        <taxon>Hemiptera</taxon>
        <taxon>Heteroptera</taxon>
        <taxon>Panheteroptera</taxon>
        <taxon>Cimicomorpha</taxon>
        <taxon>Miridae</taxon>
        <taxon>Mirini</taxon>
        <taxon>Lygus</taxon>
    </lineage>
</organism>
<feature type="domain" description="ZAD" evidence="11">
    <location>
        <begin position="10"/>
        <end position="84"/>
    </location>
</feature>
<proteinExistence type="predicted"/>
<keyword evidence="5 8" id="KW-0862">Zinc</keyword>
<evidence type="ECO:0000313" key="12">
    <source>
        <dbReference type="EMBL" id="JAP98127.1"/>
    </source>
</evidence>
<feature type="region of interest" description="Disordered" evidence="9">
    <location>
        <begin position="300"/>
        <end position="428"/>
    </location>
</feature>
<dbReference type="GO" id="GO:0008270">
    <property type="term" value="F:zinc ion binding"/>
    <property type="evidence" value="ECO:0007669"/>
    <property type="project" value="UniProtKB-UniRule"/>
</dbReference>
<feature type="compositionally biased region" description="Basic and acidic residues" evidence="9">
    <location>
        <begin position="125"/>
        <end position="148"/>
    </location>
</feature>
<dbReference type="GO" id="GO:0005634">
    <property type="term" value="C:nucleus"/>
    <property type="evidence" value="ECO:0007669"/>
    <property type="project" value="UniProtKB-SubCell"/>
</dbReference>
<evidence type="ECO:0000256" key="9">
    <source>
        <dbReference type="SAM" id="MobiDB-lite"/>
    </source>
</evidence>
<evidence type="ECO:0000313" key="13">
    <source>
        <dbReference type="EMBL" id="JAQ11739.1"/>
    </source>
</evidence>
<accession>A0A146KNX6</accession>
<evidence type="ECO:0000256" key="2">
    <source>
        <dbReference type="ARBA" id="ARBA00022723"/>
    </source>
</evidence>